<dbReference type="Pfam" id="PF00550">
    <property type="entry name" value="PP-binding"/>
    <property type="match status" value="1"/>
</dbReference>
<dbReference type="Gene3D" id="3.30.559.10">
    <property type="entry name" value="Chloramphenicol acetyltransferase-like domain"/>
    <property type="match status" value="1"/>
</dbReference>
<dbReference type="InterPro" id="IPR001242">
    <property type="entry name" value="Condensation_dom"/>
</dbReference>
<keyword evidence="11" id="KW-1185">Reference proteome</keyword>
<dbReference type="SUPFAM" id="SSF52777">
    <property type="entry name" value="CoA-dependent acyltransferases"/>
    <property type="match status" value="3"/>
</dbReference>
<keyword evidence="6" id="KW-0045">Antibiotic biosynthesis</keyword>
<evidence type="ECO:0000256" key="7">
    <source>
        <dbReference type="ARBA" id="ARBA00023268"/>
    </source>
</evidence>
<dbReference type="Pfam" id="PF00668">
    <property type="entry name" value="Condensation"/>
    <property type="match status" value="2"/>
</dbReference>
<evidence type="ECO:0000313" key="11">
    <source>
        <dbReference type="Proteomes" id="UP000634529"/>
    </source>
</evidence>
<evidence type="ECO:0000256" key="6">
    <source>
        <dbReference type="ARBA" id="ARBA00023194"/>
    </source>
</evidence>
<comment type="similarity">
    <text evidence="2">Belongs to the ATP-dependent AMP-binding enzyme family.</text>
</comment>
<feature type="region of interest" description="Disordered" evidence="8">
    <location>
        <begin position="773"/>
        <end position="802"/>
    </location>
</feature>
<dbReference type="InterPro" id="IPR006162">
    <property type="entry name" value="Ppantetheine_attach_site"/>
</dbReference>
<dbReference type="PANTHER" id="PTHR45398">
    <property type="match status" value="1"/>
</dbReference>
<dbReference type="SUPFAM" id="SSF56801">
    <property type="entry name" value="Acetyl-CoA synthetase-like"/>
    <property type="match status" value="1"/>
</dbReference>
<comment type="caution">
    <text evidence="10">The sequence shown here is derived from an EMBL/GenBank/DDBJ whole genome shotgun (WGS) entry which is preliminary data.</text>
</comment>
<keyword evidence="7" id="KW-0511">Multifunctional enzyme</keyword>
<dbReference type="Gene3D" id="3.30.300.30">
    <property type="match status" value="1"/>
</dbReference>
<name>A0ABR9AVF3_9BACL</name>
<evidence type="ECO:0000256" key="5">
    <source>
        <dbReference type="ARBA" id="ARBA00022598"/>
    </source>
</evidence>
<dbReference type="InterPro" id="IPR010060">
    <property type="entry name" value="NRPS_synth"/>
</dbReference>
<dbReference type="InterPro" id="IPR000873">
    <property type="entry name" value="AMP-dep_synth/lig_dom"/>
</dbReference>
<accession>A0ABR9AVF3</accession>
<feature type="domain" description="Carrier" evidence="9">
    <location>
        <begin position="796"/>
        <end position="870"/>
    </location>
</feature>
<keyword evidence="3" id="KW-0596">Phosphopantetheine</keyword>
<protein>
    <submittedName>
        <fullName evidence="10">Amino acid adenylation domain-containing protein</fullName>
    </submittedName>
</protein>
<keyword evidence="4" id="KW-0597">Phosphoprotein</keyword>
<evidence type="ECO:0000256" key="3">
    <source>
        <dbReference type="ARBA" id="ARBA00022450"/>
    </source>
</evidence>
<dbReference type="PROSITE" id="PS00455">
    <property type="entry name" value="AMP_BINDING"/>
    <property type="match status" value="1"/>
</dbReference>
<evidence type="ECO:0000256" key="4">
    <source>
        <dbReference type="ARBA" id="ARBA00022553"/>
    </source>
</evidence>
<comment type="cofactor">
    <cofactor evidence="1">
        <name>pantetheine 4'-phosphate</name>
        <dbReference type="ChEBI" id="CHEBI:47942"/>
    </cofactor>
</comment>
<proteinExistence type="inferred from homology"/>
<dbReference type="SUPFAM" id="SSF47336">
    <property type="entry name" value="ACP-like"/>
    <property type="match status" value="1"/>
</dbReference>
<dbReference type="EMBL" id="JACYTN010000001">
    <property type="protein sequence ID" value="MBD8496926.1"/>
    <property type="molecule type" value="Genomic_DNA"/>
</dbReference>
<dbReference type="InterPro" id="IPR009081">
    <property type="entry name" value="PP-bd_ACP"/>
</dbReference>
<dbReference type="Gene3D" id="2.30.38.10">
    <property type="entry name" value="Luciferase, Domain 3"/>
    <property type="match status" value="1"/>
</dbReference>
<dbReference type="Pfam" id="PF00501">
    <property type="entry name" value="AMP-binding"/>
    <property type="match status" value="1"/>
</dbReference>
<evidence type="ECO:0000259" key="9">
    <source>
        <dbReference type="PROSITE" id="PS50075"/>
    </source>
</evidence>
<dbReference type="InterPro" id="IPR045851">
    <property type="entry name" value="AMP-bd_C_sf"/>
</dbReference>
<dbReference type="Proteomes" id="UP000634529">
    <property type="component" value="Unassembled WGS sequence"/>
</dbReference>
<dbReference type="InterPro" id="IPR010071">
    <property type="entry name" value="AA_adenyl_dom"/>
</dbReference>
<dbReference type="RefSeq" id="WP_192023399.1">
    <property type="nucleotide sequence ID" value="NZ_JACYTN010000001.1"/>
</dbReference>
<evidence type="ECO:0000256" key="1">
    <source>
        <dbReference type="ARBA" id="ARBA00001957"/>
    </source>
</evidence>
<dbReference type="Gene3D" id="3.30.559.30">
    <property type="entry name" value="Nonribosomal peptide synthetase, condensation domain"/>
    <property type="match status" value="2"/>
</dbReference>
<dbReference type="NCBIfam" id="TIGR01733">
    <property type="entry name" value="AA-adenyl-dom"/>
    <property type="match status" value="1"/>
</dbReference>
<dbReference type="InterPro" id="IPR020845">
    <property type="entry name" value="AMP-binding_CS"/>
</dbReference>
<dbReference type="PROSITE" id="PS50075">
    <property type="entry name" value="CARRIER"/>
    <property type="match status" value="1"/>
</dbReference>
<keyword evidence="5" id="KW-0436">Ligase</keyword>
<evidence type="ECO:0000256" key="8">
    <source>
        <dbReference type="SAM" id="MobiDB-lite"/>
    </source>
</evidence>
<evidence type="ECO:0000313" key="10">
    <source>
        <dbReference type="EMBL" id="MBD8496926.1"/>
    </source>
</evidence>
<dbReference type="PANTHER" id="PTHR45398:SF1">
    <property type="entry name" value="ENZYME, PUTATIVE (JCVI)-RELATED"/>
    <property type="match status" value="1"/>
</dbReference>
<dbReference type="InterPro" id="IPR023213">
    <property type="entry name" value="CAT-like_dom_sf"/>
</dbReference>
<dbReference type="CDD" id="cd19534">
    <property type="entry name" value="E_NRPS"/>
    <property type="match status" value="1"/>
</dbReference>
<organism evidence="10 11">
    <name type="scientific">Paenibacillus arenosi</name>
    <dbReference type="NCBI Taxonomy" id="2774142"/>
    <lineage>
        <taxon>Bacteria</taxon>
        <taxon>Bacillati</taxon>
        <taxon>Bacillota</taxon>
        <taxon>Bacilli</taxon>
        <taxon>Bacillales</taxon>
        <taxon>Paenibacillaceae</taxon>
        <taxon>Paenibacillus</taxon>
    </lineage>
</organism>
<evidence type="ECO:0000256" key="2">
    <source>
        <dbReference type="ARBA" id="ARBA00006432"/>
    </source>
</evidence>
<dbReference type="PROSITE" id="PS00012">
    <property type="entry name" value="PHOSPHOPANTETHEINE"/>
    <property type="match status" value="1"/>
</dbReference>
<reference evidence="10 11" key="1">
    <citation type="submission" date="2020-09" db="EMBL/GenBank/DDBJ databases">
        <title>Paenibacillus sp. CAU 1523 isolated from sand of Haeundae Beach.</title>
        <authorList>
            <person name="Kim W."/>
        </authorList>
    </citation>
    <scope>NUCLEOTIDE SEQUENCE [LARGE SCALE GENOMIC DNA]</scope>
    <source>
        <strain evidence="10 11">CAU 1523</strain>
    </source>
</reference>
<dbReference type="Gene3D" id="1.10.1200.10">
    <property type="entry name" value="ACP-like"/>
    <property type="match status" value="1"/>
</dbReference>
<dbReference type="InterPro" id="IPR036736">
    <property type="entry name" value="ACP-like_sf"/>
</dbReference>
<sequence>MDGNSMFVKANHRSRKQKSYWLEKLSKVNIKDVIPTKWTDPSGESLSTASSKIELQLSLHPTVSKKLTHISNQSDVTLFIMLLSGFIGFLHRYTDEEEIFITMPVYKELRNDHASNDFVIVGKQFDGEVSFRNLLLDMKEEFVQAVENQDYPLSEIFAALKVDATEAQNWLNGIVFASENIHSMKHVLGNDNNRFLALCNREDDRIVISFSFDRRSYDEVEIGQLIRCFHVFLEEVLADMSLLVSHVTIMTESEEAALLAAFNDTYLDYPAHQTIIQMFEQQVIKTPQRIAVVHQEWEMTYEGLNQLSNRLAWELRERGVDRETPVCIMLERGLEMVAAIIGILKSGGAYIPLDPNSPSNRLQYMVEESKPLLVITRQELAGKCPLSNVLLLETMMERDQQADCGNPDHRNEPTDLAYLLFTSGSTGKPKASMIEHRNVMNLVAGVHERVYQHYDEGLRIAVLAPFIFDMSVEQIFCSLLLGHTLYIVPEEARADGERLLEFFIHKQIDMTDGTPSHLVLLLEAMRHSTAELKMKRLIIGGESLPKETVERMYAQLGEHAPIITNSYGLTEVCVDTTYYDVTEQNMNLYHRIPIGSPLPNQQVYIVNKHNRLQPVGVVGELCIAGDNVGRGYLNRDELNANTFVDNPFCKGQKMYKTGDLAKWLPDGTVDCLGRKDTQIKIRGYRIELEEIENQLRKHPAVQDAKVLAIDAIHHQDQEAQERSGDSKQLAAYMVLNTVVDNGTLREFLIQELPAYMVPTYFVRLERMPLNQNDKVDRSKLPPIDLNTYDDGTDKSGPTNEREQQLTECWKQVLGRTSFGIKDNFFAIGGDSIKAIQMVSRMRQHQYKLEVRDVFKYPTIAQLANILTRSTRIPDQNEVTGEVPLTPIQRDFFDGCPADLHHYNQSVLLNVAEVFDEAALPFILTNLQNHHDALRIVFKTEGGQRIQFNRGQHTSICVEHIDLRAKDHAKQQLRDHMYNLQTSINLENGPLMKAAFFYTNEGNKLFLTIHHTVIDGVSWRILFEDMMTLYQQFKNGEKVSLPLKSDSFKFWAERLCEYADSEAMAKELPFWLEMESTMKAMMKINRDFPASYYIKDEDIVSFIFNETDTEMLLSHVHHAFYTEVNDVLLTALGRAAQSALGISSVAVELEGHGREQIVADMDISRTVGWFTSWHPFVVDISVSDQPAYQIKHVKETLRAVPNKGIGYGIIKHVAGDKSLRFEERPSISFNYLGQFDEDLNDTLFQIAEEAIEGNESTNRIRENDFAFNGAVVDGKLHMDLHYSSKQYKPETARALLDHYRDELLYLISFCASRTESEVTPSDLGYKELTMEQLDSFFD</sequence>
<gene>
    <name evidence="10" type="ORF">IFO66_01270</name>
</gene>
<dbReference type="Gene3D" id="3.40.50.980">
    <property type="match status" value="2"/>
</dbReference>
<dbReference type="NCBIfam" id="TIGR01720">
    <property type="entry name" value="NRPS-para261"/>
    <property type="match status" value="1"/>
</dbReference>